<feature type="compositionally biased region" description="Basic and acidic residues" evidence="1">
    <location>
        <begin position="69"/>
        <end position="78"/>
    </location>
</feature>
<evidence type="ECO:0008006" key="4">
    <source>
        <dbReference type="Google" id="ProtNLM"/>
    </source>
</evidence>
<gene>
    <name evidence="2" type="ORF">A7U60_g8290</name>
</gene>
<feature type="compositionally biased region" description="Polar residues" evidence="1">
    <location>
        <begin position="311"/>
        <end position="323"/>
    </location>
</feature>
<comment type="caution">
    <text evidence="2">The sequence shown here is derived from an EMBL/GenBank/DDBJ whole genome shotgun (WGS) entry which is preliminary data.</text>
</comment>
<name>A0A9Q5MYP7_SANBA</name>
<evidence type="ECO:0000313" key="3">
    <source>
        <dbReference type="Proteomes" id="UP000757232"/>
    </source>
</evidence>
<reference evidence="2" key="1">
    <citation type="submission" date="2016-06" db="EMBL/GenBank/DDBJ databases">
        <title>Draft Genome sequence of the fungus Inonotus baumii.</title>
        <authorList>
            <person name="Zhu H."/>
            <person name="Lin W."/>
        </authorList>
    </citation>
    <scope>NUCLEOTIDE SEQUENCE</scope>
    <source>
        <strain evidence="2">821</strain>
    </source>
</reference>
<proteinExistence type="predicted"/>
<sequence>MSSKRGRKRNDNLPPNRARDVQRAFRARRAAHLQALEDRVAELEEENDNLRAALNLPPAIRPPLGRGPTGKDKPKPYDRTSATRGQSVLGEGSASPRTTTSSPPPGSHKIASTSQTVASGQNQGMMWEGAITIAQQDEFVSDREAYSDMATNAPSTSTSYTPDLRFDPQSSRARSSFPSTSFHAVNTPGYHHSADRASNAASNFTKEEPFYSMTTVQSAGGNRTMSHSSPSVHAHSIPHHMEGAIGGAAHNPMGSHGTSFSPASPAPTPNNPNMAINLRRSMNDPQHVPSYVDPYSSASYQQRAHAGIPHQSHNNVNTATTNPRLPPGHAGIPRTGFTGSELSPSGESSFRRTA</sequence>
<keyword evidence="3" id="KW-1185">Reference proteome</keyword>
<accession>A0A9Q5MYP7</accession>
<dbReference type="EMBL" id="LNZH02000214">
    <property type="protein sequence ID" value="OCB84765.1"/>
    <property type="molecule type" value="Genomic_DNA"/>
</dbReference>
<evidence type="ECO:0000256" key="1">
    <source>
        <dbReference type="SAM" id="MobiDB-lite"/>
    </source>
</evidence>
<organism evidence="2 3">
    <name type="scientific">Sanghuangporus baumii</name>
    <name type="common">Phellinus baumii</name>
    <dbReference type="NCBI Taxonomy" id="108892"/>
    <lineage>
        <taxon>Eukaryota</taxon>
        <taxon>Fungi</taxon>
        <taxon>Dikarya</taxon>
        <taxon>Basidiomycota</taxon>
        <taxon>Agaricomycotina</taxon>
        <taxon>Agaricomycetes</taxon>
        <taxon>Hymenochaetales</taxon>
        <taxon>Hymenochaetaceae</taxon>
        <taxon>Sanghuangporus</taxon>
    </lineage>
</organism>
<feature type="region of interest" description="Disordered" evidence="1">
    <location>
        <begin position="247"/>
        <end position="268"/>
    </location>
</feature>
<dbReference type="InterPro" id="IPR046347">
    <property type="entry name" value="bZIP_sf"/>
</dbReference>
<evidence type="ECO:0000313" key="2">
    <source>
        <dbReference type="EMBL" id="OCB84765.1"/>
    </source>
</evidence>
<dbReference type="AlphaFoldDB" id="A0A9Q5MYP7"/>
<feature type="region of interest" description="Disordered" evidence="1">
    <location>
        <begin position="1"/>
        <end position="26"/>
    </location>
</feature>
<dbReference type="GO" id="GO:0003700">
    <property type="term" value="F:DNA-binding transcription factor activity"/>
    <property type="evidence" value="ECO:0007669"/>
    <property type="project" value="InterPro"/>
</dbReference>
<dbReference type="Proteomes" id="UP000757232">
    <property type="component" value="Unassembled WGS sequence"/>
</dbReference>
<feature type="region of interest" description="Disordered" evidence="1">
    <location>
        <begin position="52"/>
        <end position="121"/>
    </location>
</feature>
<dbReference type="OrthoDB" id="2552152at2759"/>
<feature type="compositionally biased region" description="Polar residues" evidence="1">
    <location>
        <begin position="337"/>
        <end position="354"/>
    </location>
</feature>
<feature type="compositionally biased region" description="Polar residues" evidence="1">
    <location>
        <begin position="110"/>
        <end position="121"/>
    </location>
</feature>
<dbReference type="SUPFAM" id="SSF57959">
    <property type="entry name" value="Leucine zipper domain"/>
    <property type="match status" value="1"/>
</dbReference>
<feature type="region of interest" description="Disordered" evidence="1">
    <location>
        <begin position="305"/>
        <end position="354"/>
    </location>
</feature>
<protein>
    <recommendedName>
        <fullName evidence="4">BZIP domain-containing protein</fullName>
    </recommendedName>
</protein>
<dbReference type="Gene3D" id="1.20.5.170">
    <property type="match status" value="1"/>
</dbReference>